<dbReference type="PROSITE" id="PS51406">
    <property type="entry name" value="FIBRINOGEN_C_2"/>
    <property type="match status" value="1"/>
</dbReference>
<dbReference type="CDD" id="cd00087">
    <property type="entry name" value="FReD"/>
    <property type="match status" value="1"/>
</dbReference>
<dbReference type="PROSITE" id="PS00514">
    <property type="entry name" value="FIBRINOGEN_C_1"/>
    <property type="match status" value="1"/>
</dbReference>
<organism evidence="1">
    <name type="scientific">Magallana gigas</name>
    <name type="common">Pacific oyster</name>
    <name type="synonym">Crassostrea gigas</name>
    <dbReference type="NCBI Taxonomy" id="29159"/>
    <lineage>
        <taxon>Eukaryota</taxon>
        <taxon>Metazoa</taxon>
        <taxon>Spiralia</taxon>
        <taxon>Lophotrochozoa</taxon>
        <taxon>Mollusca</taxon>
        <taxon>Bivalvia</taxon>
        <taxon>Autobranchia</taxon>
        <taxon>Pteriomorphia</taxon>
        <taxon>Ostreida</taxon>
        <taxon>Ostreoidea</taxon>
        <taxon>Ostreidae</taxon>
        <taxon>Magallana</taxon>
    </lineage>
</organism>
<dbReference type="PANTHER" id="PTHR19143">
    <property type="entry name" value="FIBRINOGEN/TENASCIN/ANGIOPOEITIN"/>
    <property type="match status" value="1"/>
</dbReference>
<dbReference type="GO" id="GO:0005615">
    <property type="term" value="C:extracellular space"/>
    <property type="evidence" value="ECO:0007669"/>
    <property type="project" value="TreeGrafter"/>
</dbReference>
<dbReference type="InterPro" id="IPR020837">
    <property type="entry name" value="Fibrinogen_CS"/>
</dbReference>
<dbReference type="InterPro" id="IPR014716">
    <property type="entry name" value="Fibrinogen_a/b/g_C_1"/>
</dbReference>
<dbReference type="HOGENOM" id="CLU_038628_1_0_1"/>
<dbReference type="InterPro" id="IPR036056">
    <property type="entry name" value="Fibrinogen-like_C"/>
</dbReference>
<accession>K1PQY2</accession>
<sequence>MAVWLVVLSLTARNSVSEAVSSMEGNRVKKSRHVNFCSTGMTFRDLEFAYRREVPYYSRNKTLFSTTNQSFIASYGRCAEQCIEDLNCNALELCSIPGGSECRATTGLLNTAPQTYGTETCKQFVMDLSCGDDSFPDRRQGLCIFDDCSDCDCVRKYKTESGGYGLNMDGNLVFVLCEFESNQTWTVIQNRHNGSVNFHRGWQEYTDGFGSVLTEYWIGTEYIHRLTLSGLTTIRIDLEDHDGDKRYAEYGLFNVSDGNDHYRLTISGYSGTAGDSMSSVNGDEKADGEMFSTFDNDLDTSGKNCAAQGRSGWWYGGCTYSSINGEYDSNSNNRGINWETFRGMGYSLKASKMMVRRS</sequence>
<protein>
    <submittedName>
        <fullName evidence="1">Angiopoietin-4</fullName>
    </submittedName>
</protein>
<dbReference type="AlphaFoldDB" id="K1PQY2"/>
<dbReference type="SUPFAM" id="SSF56496">
    <property type="entry name" value="Fibrinogen C-terminal domain-like"/>
    <property type="match status" value="1"/>
</dbReference>
<dbReference type="Gene3D" id="3.90.215.10">
    <property type="entry name" value="Gamma Fibrinogen, chain A, domain 1"/>
    <property type="match status" value="1"/>
</dbReference>
<evidence type="ECO:0000313" key="1">
    <source>
        <dbReference type="EMBL" id="EKC21249.1"/>
    </source>
</evidence>
<dbReference type="InterPro" id="IPR050373">
    <property type="entry name" value="Fibrinogen_C-term_domain"/>
</dbReference>
<gene>
    <name evidence="1" type="ORF">CGI_10004282</name>
</gene>
<dbReference type="Pfam" id="PF00147">
    <property type="entry name" value="Fibrinogen_C"/>
    <property type="match status" value="1"/>
</dbReference>
<proteinExistence type="predicted"/>
<dbReference type="InParanoid" id="K1PQY2"/>
<dbReference type="SMART" id="SM00186">
    <property type="entry name" value="FBG"/>
    <property type="match status" value="1"/>
</dbReference>
<reference evidence="1" key="1">
    <citation type="journal article" date="2012" name="Nature">
        <title>The oyster genome reveals stress adaptation and complexity of shell formation.</title>
        <authorList>
            <person name="Zhang G."/>
            <person name="Fang X."/>
            <person name="Guo X."/>
            <person name="Li L."/>
            <person name="Luo R."/>
            <person name="Xu F."/>
            <person name="Yang P."/>
            <person name="Zhang L."/>
            <person name="Wang X."/>
            <person name="Qi H."/>
            <person name="Xiong Z."/>
            <person name="Que H."/>
            <person name="Xie Y."/>
            <person name="Holland P.W."/>
            <person name="Paps J."/>
            <person name="Zhu Y."/>
            <person name="Wu F."/>
            <person name="Chen Y."/>
            <person name="Wang J."/>
            <person name="Peng C."/>
            <person name="Meng J."/>
            <person name="Yang L."/>
            <person name="Liu J."/>
            <person name="Wen B."/>
            <person name="Zhang N."/>
            <person name="Huang Z."/>
            <person name="Zhu Q."/>
            <person name="Feng Y."/>
            <person name="Mount A."/>
            <person name="Hedgecock D."/>
            <person name="Xu Z."/>
            <person name="Liu Y."/>
            <person name="Domazet-Loso T."/>
            <person name="Du Y."/>
            <person name="Sun X."/>
            <person name="Zhang S."/>
            <person name="Liu B."/>
            <person name="Cheng P."/>
            <person name="Jiang X."/>
            <person name="Li J."/>
            <person name="Fan D."/>
            <person name="Wang W."/>
            <person name="Fu W."/>
            <person name="Wang T."/>
            <person name="Wang B."/>
            <person name="Zhang J."/>
            <person name="Peng Z."/>
            <person name="Li Y."/>
            <person name="Li N."/>
            <person name="Wang J."/>
            <person name="Chen M."/>
            <person name="He Y."/>
            <person name="Tan F."/>
            <person name="Song X."/>
            <person name="Zheng Q."/>
            <person name="Huang R."/>
            <person name="Yang H."/>
            <person name="Du X."/>
            <person name="Chen L."/>
            <person name="Yang M."/>
            <person name="Gaffney P.M."/>
            <person name="Wang S."/>
            <person name="Luo L."/>
            <person name="She Z."/>
            <person name="Ming Y."/>
            <person name="Huang W."/>
            <person name="Zhang S."/>
            <person name="Huang B."/>
            <person name="Zhang Y."/>
            <person name="Qu T."/>
            <person name="Ni P."/>
            <person name="Miao G."/>
            <person name="Wang J."/>
            <person name="Wang Q."/>
            <person name="Steinberg C.E."/>
            <person name="Wang H."/>
            <person name="Li N."/>
            <person name="Qian L."/>
            <person name="Zhang G."/>
            <person name="Li Y."/>
            <person name="Yang H."/>
            <person name="Liu X."/>
            <person name="Wang J."/>
            <person name="Yin Y."/>
            <person name="Wang J."/>
        </authorList>
    </citation>
    <scope>NUCLEOTIDE SEQUENCE [LARGE SCALE GENOMIC DNA]</scope>
    <source>
        <strain evidence="1">05x7-T-G4-1.051#20</strain>
    </source>
</reference>
<dbReference type="EMBL" id="JH818181">
    <property type="protein sequence ID" value="EKC21249.1"/>
    <property type="molecule type" value="Genomic_DNA"/>
</dbReference>
<dbReference type="InterPro" id="IPR002181">
    <property type="entry name" value="Fibrinogen_a/b/g_C_dom"/>
</dbReference>
<name>K1PQY2_MAGGI</name>